<feature type="region of interest" description="Disordered" evidence="12">
    <location>
        <begin position="752"/>
        <end position="777"/>
    </location>
</feature>
<name>A0AAP0RUS0_LIQFO</name>
<evidence type="ECO:0000256" key="12">
    <source>
        <dbReference type="SAM" id="MobiDB-lite"/>
    </source>
</evidence>
<dbReference type="Proteomes" id="UP001415857">
    <property type="component" value="Unassembled WGS sequence"/>
</dbReference>
<dbReference type="Gene3D" id="3.30.200.20">
    <property type="entry name" value="Phosphorylase Kinase, domain 1"/>
    <property type="match status" value="1"/>
</dbReference>
<evidence type="ECO:0000256" key="3">
    <source>
        <dbReference type="ARBA" id="ARBA00022679"/>
    </source>
</evidence>
<dbReference type="AlphaFoldDB" id="A0AAP0RUS0"/>
<keyword evidence="9 13" id="KW-1133">Transmembrane helix</keyword>
<comment type="caution">
    <text evidence="16">The sequence shown here is derived from an EMBL/GenBank/DDBJ whole genome shotgun (WGS) entry which is preliminary data.</text>
</comment>
<keyword evidence="11" id="KW-0325">Glycoprotein</keyword>
<dbReference type="FunFam" id="2.60.120.430:FF:000005">
    <property type="entry name" value="Putative receptor-like protein kinase"/>
    <property type="match status" value="1"/>
</dbReference>
<dbReference type="SUPFAM" id="SSF56112">
    <property type="entry name" value="Protein kinase-like (PK-like)"/>
    <property type="match status" value="1"/>
</dbReference>
<evidence type="ECO:0000256" key="5">
    <source>
        <dbReference type="ARBA" id="ARBA00022729"/>
    </source>
</evidence>
<proteinExistence type="predicted"/>
<dbReference type="Gene3D" id="2.60.120.430">
    <property type="entry name" value="Galactose-binding lectin"/>
    <property type="match status" value="2"/>
</dbReference>
<keyword evidence="5 14" id="KW-0732">Signal</keyword>
<evidence type="ECO:0000313" key="16">
    <source>
        <dbReference type="EMBL" id="KAK9285180.1"/>
    </source>
</evidence>
<keyword evidence="4 13" id="KW-0812">Transmembrane</keyword>
<dbReference type="PROSITE" id="PS50011">
    <property type="entry name" value="PROTEIN_KINASE_DOM"/>
    <property type="match status" value="1"/>
</dbReference>
<dbReference type="SMART" id="SM00220">
    <property type="entry name" value="S_TKc"/>
    <property type="match status" value="1"/>
</dbReference>
<dbReference type="InterPro" id="IPR000719">
    <property type="entry name" value="Prot_kinase_dom"/>
</dbReference>
<dbReference type="Pfam" id="PF12819">
    <property type="entry name" value="Malectin_like"/>
    <property type="match status" value="1"/>
</dbReference>
<keyword evidence="8" id="KW-0067">ATP-binding</keyword>
<dbReference type="PROSITE" id="PS00108">
    <property type="entry name" value="PROTEIN_KINASE_ST"/>
    <property type="match status" value="1"/>
</dbReference>
<keyword evidence="2" id="KW-0723">Serine/threonine-protein kinase</keyword>
<evidence type="ECO:0000313" key="17">
    <source>
        <dbReference type="Proteomes" id="UP001415857"/>
    </source>
</evidence>
<evidence type="ECO:0000256" key="11">
    <source>
        <dbReference type="ARBA" id="ARBA00023180"/>
    </source>
</evidence>
<dbReference type="EMBL" id="JBBPBK010000005">
    <property type="protein sequence ID" value="KAK9285180.1"/>
    <property type="molecule type" value="Genomic_DNA"/>
</dbReference>
<gene>
    <name evidence="16" type="ORF">L1049_024367</name>
</gene>
<dbReference type="Gene3D" id="1.10.510.10">
    <property type="entry name" value="Transferase(Phosphotransferase) domain 1"/>
    <property type="match status" value="1"/>
</dbReference>
<dbReference type="FunFam" id="1.10.510.10:FF:000252">
    <property type="entry name" value="Receptor-like protein kinase FERONIA"/>
    <property type="match status" value="1"/>
</dbReference>
<evidence type="ECO:0000256" key="8">
    <source>
        <dbReference type="ARBA" id="ARBA00022840"/>
    </source>
</evidence>
<dbReference type="GO" id="GO:0005524">
    <property type="term" value="F:ATP binding"/>
    <property type="evidence" value="ECO:0007669"/>
    <property type="project" value="UniProtKB-KW"/>
</dbReference>
<feature type="signal peptide" evidence="14">
    <location>
        <begin position="1"/>
        <end position="28"/>
    </location>
</feature>
<dbReference type="InterPro" id="IPR008271">
    <property type="entry name" value="Ser/Thr_kinase_AS"/>
</dbReference>
<feature type="transmembrane region" description="Helical" evidence="13">
    <location>
        <begin position="400"/>
        <end position="421"/>
    </location>
</feature>
<keyword evidence="7" id="KW-0418">Kinase</keyword>
<dbReference type="GO" id="GO:0016020">
    <property type="term" value="C:membrane"/>
    <property type="evidence" value="ECO:0007669"/>
    <property type="project" value="UniProtKB-SubCell"/>
</dbReference>
<feature type="domain" description="Protein kinase" evidence="15">
    <location>
        <begin position="431"/>
        <end position="710"/>
    </location>
</feature>
<dbReference type="FunFam" id="3.30.200.20:FF:000039">
    <property type="entry name" value="receptor-like protein kinase FERONIA"/>
    <property type="match status" value="1"/>
</dbReference>
<protein>
    <recommendedName>
        <fullName evidence="15">Protein kinase domain-containing protein</fullName>
    </recommendedName>
</protein>
<evidence type="ECO:0000259" key="15">
    <source>
        <dbReference type="PROSITE" id="PS50011"/>
    </source>
</evidence>
<dbReference type="PANTHER" id="PTHR45631:SF207">
    <property type="entry name" value="LRR RECEPTOR-LIKE SERINE_THREONINE-PROTEIN KINASE MEE39-RELATED"/>
    <property type="match status" value="1"/>
</dbReference>
<dbReference type="InterPro" id="IPR024788">
    <property type="entry name" value="Malectin-like_Carb-bd_dom"/>
</dbReference>
<dbReference type="InterPro" id="IPR011009">
    <property type="entry name" value="Kinase-like_dom_sf"/>
</dbReference>
<comment type="subcellular location">
    <subcellularLocation>
        <location evidence="1">Membrane</location>
        <topology evidence="1">Single-pass type I membrane protein</topology>
    </subcellularLocation>
</comment>
<dbReference type="PANTHER" id="PTHR45631">
    <property type="entry name" value="OS07G0107800 PROTEIN-RELATED"/>
    <property type="match status" value="1"/>
</dbReference>
<keyword evidence="17" id="KW-1185">Reference proteome</keyword>
<keyword evidence="3" id="KW-0808">Transferase</keyword>
<evidence type="ECO:0000256" key="14">
    <source>
        <dbReference type="SAM" id="SignalP"/>
    </source>
</evidence>
<dbReference type="Pfam" id="PF07714">
    <property type="entry name" value="PK_Tyr_Ser-Thr"/>
    <property type="match status" value="1"/>
</dbReference>
<organism evidence="16 17">
    <name type="scientific">Liquidambar formosana</name>
    <name type="common">Formosan gum</name>
    <dbReference type="NCBI Taxonomy" id="63359"/>
    <lineage>
        <taxon>Eukaryota</taxon>
        <taxon>Viridiplantae</taxon>
        <taxon>Streptophyta</taxon>
        <taxon>Embryophyta</taxon>
        <taxon>Tracheophyta</taxon>
        <taxon>Spermatophyta</taxon>
        <taxon>Magnoliopsida</taxon>
        <taxon>eudicotyledons</taxon>
        <taxon>Gunneridae</taxon>
        <taxon>Pentapetalae</taxon>
        <taxon>Saxifragales</taxon>
        <taxon>Altingiaceae</taxon>
        <taxon>Liquidambar</taxon>
    </lineage>
</organism>
<keyword evidence="6" id="KW-0547">Nucleotide-binding</keyword>
<dbReference type="CDD" id="cd14066">
    <property type="entry name" value="STKc_IRAK"/>
    <property type="match status" value="1"/>
</dbReference>
<evidence type="ECO:0000256" key="4">
    <source>
        <dbReference type="ARBA" id="ARBA00022692"/>
    </source>
</evidence>
<evidence type="ECO:0000256" key="7">
    <source>
        <dbReference type="ARBA" id="ARBA00022777"/>
    </source>
</evidence>
<reference evidence="16 17" key="1">
    <citation type="journal article" date="2024" name="Plant J.">
        <title>Genome sequences and population genomics reveal climatic adaptation and genomic divergence between two closely related sweetgum species.</title>
        <authorList>
            <person name="Xu W.Q."/>
            <person name="Ren C.Q."/>
            <person name="Zhang X.Y."/>
            <person name="Comes H.P."/>
            <person name="Liu X.H."/>
            <person name="Li Y.G."/>
            <person name="Kettle C.J."/>
            <person name="Jalonen R."/>
            <person name="Gaisberger H."/>
            <person name="Ma Y.Z."/>
            <person name="Qiu Y.X."/>
        </authorList>
    </citation>
    <scope>NUCLEOTIDE SEQUENCE [LARGE SCALE GENOMIC DNA]</scope>
    <source>
        <strain evidence="16">Hangzhou</strain>
    </source>
</reference>
<dbReference type="InterPro" id="IPR001245">
    <property type="entry name" value="Ser-Thr/Tyr_kinase_cat_dom"/>
</dbReference>
<feature type="compositionally biased region" description="Polar residues" evidence="12">
    <location>
        <begin position="758"/>
        <end position="768"/>
    </location>
</feature>
<keyword evidence="10 13" id="KW-0472">Membrane</keyword>
<accession>A0AAP0RUS0</accession>
<evidence type="ECO:0000256" key="13">
    <source>
        <dbReference type="SAM" id="Phobius"/>
    </source>
</evidence>
<evidence type="ECO:0000256" key="6">
    <source>
        <dbReference type="ARBA" id="ARBA00022741"/>
    </source>
</evidence>
<evidence type="ECO:0000256" key="2">
    <source>
        <dbReference type="ARBA" id="ARBA00022527"/>
    </source>
</evidence>
<evidence type="ECO:0000256" key="1">
    <source>
        <dbReference type="ARBA" id="ARBA00004479"/>
    </source>
</evidence>
<sequence length="777" mass="87246">MENLPYHKNLIRLFLLLQCSSLLLLSSAYTLPDKYFINCGSDSDYTVNGRTFIGDNNPNFSHGRSKSVKDTHTSANTSPLYQTARIYEQPSSYELKMDSNGTYVVRLHFHAFPSSPNLSTALFNVSTANFTLLSNFGVRNISKSPFIKEFLLTINGTQFSINFTPSPDTSLAFINAIEVFLAPESFIPTNVSHVTPSGSNSTYSGFLPQLLQIVHRINVGGTELTREQDTLLRNWIADDDFLLIRDAANSSFKGIVNYQDGGPTQYTAPDLVYETAKVLNTNFSNITWRFNVSKKARHLVRVHFSDIVSISLNVLKFNLSIYGKFSWPINPYDIDMFKLAVPFKYDFVVDSDDSGFMNISVVPWNDSLKTPFLNGVEIMELMKESDWVPPMQSEQNKTHLYVIVGSVAIICILLAVVVIGLKRWKAKPTETLDCKSREGSGFGKVYEGTLRNGRKVAVKRSEPGHGQGLPEFQREIEVLSKIRHRNLVSLIGYCDEGSEMILVYEFMEKGTLRYHLYGDPKGSSSRSELSWEQRLEICIDSATGLHYLHTGVVGGIIHRDVKTTNILLDENYVAKVADFGLSKSGYLDQTQGTTGVKGSFGYLDPEYFNCFQLTEKSDVYSFGVVLLEVLCARPALDNALPREQMNLAEWGLSWQKKGQLEKIIDPFLVGKIDPNSLRKFGQTAEKCLKDHGIDRPTMDEVLYDLKYVLLLQQTAVHREPYEDSASDLPLEIPLPVVQRLPSHSVPVEEEEVPILSHDGSSTTASEVFSQLRIPDAR</sequence>
<evidence type="ECO:0000256" key="9">
    <source>
        <dbReference type="ARBA" id="ARBA00022989"/>
    </source>
</evidence>
<evidence type="ECO:0000256" key="10">
    <source>
        <dbReference type="ARBA" id="ARBA00023136"/>
    </source>
</evidence>
<feature type="chain" id="PRO_5042999568" description="Protein kinase domain-containing protein" evidence="14">
    <location>
        <begin position="29"/>
        <end position="777"/>
    </location>
</feature>
<dbReference type="GO" id="GO:0004674">
    <property type="term" value="F:protein serine/threonine kinase activity"/>
    <property type="evidence" value="ECO:0007669"/>
    <property type="project" value="UniProtKB-KW"/>
</dbReference>